<feature type="compositionally biased region" description="Acidic residues" evidence="1">
    <location>
        <begin position="113"/>
        <end position="136"/>
    </location>
</feature>
<proteinExistence type="predicted"/>
<dbReference type="Pfam" id="PF23373">
    <property type="entry name" value="DUF7093"/>
    <property type="match status" value="1"/>
</dbReference>
<dbReference type="Proteomes" id="UP001596445">
    <property type="component" value="Unassembled WGS sequence"/>
</dbReference>
<feature type="region of interest" description="Disordered" evidence="1">
    <location>
        <begin position="50"/>
        <end position="196"/>
    </location>
</feature>
<accession>A0ABD5W4D1</accession>
<dbReference type="AlphaFoldDB" id="A0ABD5W4D1"/>
<feature type="compositionally biased region" description="Acidic residues" evidence="1">
    <location>
        <begin position="165"/>
        <end position="184"/>
    </location>
</feature>
<gene>
    <name evidence="2" type="ORF">ACFQQG_17145</name>
</gene>
<evidence type="ECO:0000313" key="2">
    <source>
        <dbReference type="EMBL" id="MFC7059594.1"/>
    </source>
</evidence>
<keyword evidence="3" id="KW-1185">Reference proteome</keyword>
<evidence type="ECO:0000256" key="1">
    <source>
        <dbReference type="SAM" id="MobiDB-lite"/>
    </source>
</evidence>
<feature type="compositionally biased region" description="Acidic residues" evidence="1">
    <location>
        <begin position="63"/>
        <end position="76"/>
    </location>
</feature>
<feature type="compositionally biased region" description="Acidic residues" evidence="1">
    <location>
        <begin position="144"/>
        <end position="158"/>
    </location>
</feature>
<comment type="caution">
    <text evidence="2">The sequence shown here is derived from an EMBL/GenBank/DDBJ whole genome shotgun (WGS) entry which is preliminary data.</text>
</comment>
<protein>
    <submittedName>
        <fullName evidence="2">Uncharacterized protein</fullName>
    </submittedName>
</protein>
<name>A0ABD5W4D1_9EURY</name>
<organism evidence="2 3">
    <name type="scientific">Halovenus salina</name>
    <dbReference type="NCBI Taxonomy" id="1510225"/>
    <lineage>
        <taxon>Archaea</taxon>
        <taxon>Methanobacteriati</taxon>
        <taxon>Methanobacteriota</taxon>
        <taxon>Stenosarchaea group</taxon>
        <taxon>Halobacteria</taxon>
        <taxon>Halobacteriales</taxon>
        <taxon>Haloarculaceae</taxon>
        <taxon>Halovenus</taxon>
    </lineage>
</organism>
<reference evidence="2 3" key="1">
    <citation type="journal article" date="2019" name="Int. J. Syst. Evol. Microbiol.">
        <title>The Global Catalogue of Microorganisms (GCM) 10K type strain sequencing project: providing services to taxonomists for standard genome sequencing and annotation.</title>
        <authorList>
            <consortium name="The Broad Institute Genomics Platform"/>
            <consortium name="The Broad Institute Genome Sequencing Center for Infectious Disease"/>
            <person name="Wu L."/>
            <person name="Ma J."/>
        </authorList>
    </citation>
    <scope>NUCLEOTIDE SEQUENCE [LARGE SCALE GENOMIC DNA]</scope>
    <source>
        <strain evidence="2 3">JCM 30072</strain>
    </source>
</reference>
<sequence length="239" mass="26132">MGYKCAILGHKFGDAEVERDRQEDGNEVIITVREVETCTRCGESRTVSENKEVTTLETAADIVGDELDESGDDSTADDVREPAQSASSGPTEEVAIPDTEATVSGAGSVTTDEVVDSTEDDAVILDDEDEDEEAEDERQRDPGEWPEESTDGDDESPDDVSWPEPEAEDDREEWEMSTEIDPQPEDGAPRSIESDTLTVPEGTFICPECEFSTPVESSSLREGDFCPECHMATLDHQTD</sequence>
<dbReference type="InterPro" id="IPR055519">
    <property type="entry name" value="DUF7093"/>
</dbReference>
<dbReference type="RefSeq" id="WP_267162375.1">
    <property type="nucleotide sequence ID" value="NZ_CP112972.1"/>
</dbReference>
<dbReference type="EMBL" id="JBHSZI010000001">
    <property type="protein sequence ID" value="MFC7059594.1"/>
    <property type="molecule type" value="Genomic_DNA"/>
</dbReference>
<dbReference type="GeneID" id="76631768"/>
<evidence type="ECO:0000313" key="3">
    <source>
        <dbReference type="Proteomes" id="UP001596445"/>
    </source>
</evidence>